<dbReference type="InterPro" id="IPR001789">
    <property type="entry name" value="Sig_transdc_resp-reg_receiver"/>
</dbReference>
<dbReference type="PROSITE" id="PS50110">
    <property type="entry name" value="RESPONSE_REGULATORY"/>
    <property type="match status" value="1"/>
</dbReference>
<dbReference type="PROSITE" id="PS50109">
    <property type="entry name" value="HIS_KIN"/>
    <property type="match status" value="1"/>
</dbReference>
<evidence type="ECO:0000256" key="1">
    <source>
        <dbReference type="ARBA" id="ARBA00000085"/>
    </source>
</evidence>
<evidence type="ECO:0000256" key="4">
    <source>
        <dbReference type="ARBA" id="ARBA00022679"/>
    </source>
</evidence>
<reference evidence="11 12" key="1">
    <citation type="submission" date="2015-07" db="EMBL/GenBank/DDBJ databases">
        <title>Genome sequence of Levilinea saccharolytica DSM 16555.</title>
        <authorList>
            <person name="Hemp J."/>
            <person name="Ward L.M."/>
            <person name="Pace L.A."/>
            <person name="Fischer W.W."/>
        </authorList>
    </citation>
    <scope>NUCLEOTIDE SEQUENCE [LARGE SCALE GENOMIC DNA]</scope>
    <source>
        <strain evidence="11 12">KIBI-1</strain>
    </source>
</reference>
<dbReference type="GO" id="GO:0000155">
    <property type="term" value="F:phosphorelay sensor kinase activity"/>
    <property type="evidence" value="ECO:0007669"/>
    <property type="project" value="TreeGrafter"/>
</dbReference>
<dbReference type="InterPro" id="IPR036890">
    <property type="entry name" value="HATPase_C_sf"/>
</dbReference>
<keyword evidence="4" id="KW-0808">Transferase</keyword>
<dbReference type="RefSeq" id="WP_062416919.1">
    <property type="nucleotide sequence ID" value="NZ_DF967974.1"/>
</dbReference>
<keyword evidence="3 7" id="KW-0597">Phosphoprotein</keyword>
<dbReference type="SMART" id="SM00387">
    <property type="entry name" value="HATPase_c"/>
    <property type="match status" value="1"/>
</dbReference>
<dbReference type="PRINTS" id="PR00344">
    <property type="entry name" value="BCTRLSENSOR"/>
</dbReference>
<evidence type="ECO:0000259" key="10">
    <source>
        <dbReference type="PROSITE" id="PS50110"/>
    </source>
</evidence>
<evidence type="ECO:0000256" key="6">
    <source>
        <dbReference type="ARBA" id="ARBA00023012"/>
    </source>
</evidence>
<dbReference type="Proteomes" id="UP000050501">
    <property type="component" value="Unassembled WGS sequence"/>
</dbReference>
<feature type="modified residue" description="4-aspartylphosphate" evidence="7">
    <location>
        <position position="58"/>
    </location>
</feature>
<sequence length="548" mass="59615">MTTPTPERILIVENDTIISDLLSRQALKSAGYQTYVAPDSSTAIARAVQLSPDVIIVDLSIPGLSGKDLMVAFSAQNSQTPLIVLARKGTELDIIQAFRLGATDYLIWPVREAEVVAVVERALKLVRERRERDQLSHQLQQTNQELQARVRELTTIFSIGKAVTSITDQSLLFERILEGAARVTQSDMGWMLLRDEAGKNFVMVAQRDLPASATAFLNQPFDDGISSLVAMSGEPLSIHGEPIKRFRIASFGQSALIVPIKVQRQVMGLLVGVRKAAAPFTPSEQHLMEAVADYASISLVNARLFREVEGRARSLQSQSENAQAGEKITNEILQTAKKELRPAVDLGQQALERLANDPGARWTAEQRKSLSTLQEQMQRMGRITEAVLPISTSPGPARIKIGDVIQQAVKHCQPFAQQNDVSLIMEGSAAQTVYASAGQIVQVLIGLLTNAIKFSNPGGRVTVSVDKAAEGQLHIAVTDAGLGVDPVHFERIFEGSYQPDRTRPVRFGGLGIGLGLAREIITRHGGKLWVESKPGQGAAFHLTLPTVP</sequence>
<dbReference type="InterPro" id="IPR005467">
    <property type="entry name" value="His_kinase_dom"/>
</dbReference>
<dbReference type="InterPro" id="IPR011006">
    <property type="entry name" value="CheY-like_superfamily"/>
</dbReference>
<dbReference type="InterPro" id="IPR004358">
    <property type="entry name" value="Sig_transdc_His_kin-like_C"/>
</dbReference>
<dbReference type="InterPro" id="IPR003018">
    <property type="entry name" value="GAF"/>
</dbReference>
<dbReference type="Pfam" id="PF01590">
    <property type="entry name" value="GAF"/>
    <property type="match status" value="1"/>
</dbReference>
<dbReference type="Pfam" id="PF00072">
    <property type="entry name" value="Response_reg"/>
    <property type="match status" value="1"/>
</dbReference>
<dbReference type="Pfam" id="PF02518">
    <property type="entry name" value="HATPase_c"/>
    <property type="match status" value="1"/>
</dbReference>
<dbReference type="PANTHER" id="PTHR43547">
    <property type="entry name" value="TWO-COMPONENT HISTIDINE KINASE"/>
    <property type="match status" value="1"/>
</dbReference>
<feature type="coiled-coil region" evidence="8">
    <location>
        <begin position="125"/>
        <end position="156"/>
    </location>
</feature>
<dbReference type="InterPro" id="IPR003594">
    <property type="entry name" value="HATPase_dom"/>
</dbReference>
<proteinExistence type="predicted"/>
<dbReference type="Gene3D" id="3.30.450.40">
    <property type="match status" value="1"/>
</dbReference>
<keyword evidence="8" id="KW-0175">Coiled coil</keyword>
<dbReference type="EMBL" id="LGCM01000014">
    <property type="protein sequence ID" value="KPL89911.1"/>
    <property type="molecule type" value="Genomic_DNA"/>
</dbReference>
<dbReference type="SUPFAM" id="SSF52172">
    <property type="entry name" value="CheY-like"/>
    <property type="match status" value="1"/>
</dbReference>
<dbReference type="AlphaFoldDB" id="A0A0P6YHI4"/>
<dbReference type="STRING" id="229921.ADN01_03285"/>
<dbReference type="OrthoDB" id="147020at2"/>
<gene>
    <name evidence="11" type="ORF">ADN01_03285</name>
</gene>
<evidence type="ECO:0000256" key="3">
    <source>
        <dbReference type="ARBA" id="ARBA00022553"/>
    </source>
</evidence>
<name>A0A0P6YHI4_9CHLR</name>
<evidence type="ECO:0000313" key="11">
    <source>
        <dbReference type="EMBL" id="KPL89911.1"/>
    </source>
</evidence>
<protein>
    <recommendedName>
        <fullName evidence="2">histidine kinase</fullName>
        <ecNumber evidence="2">2.7.13.3</ecNumber>
    </recommendedName>
</protein>
<dbReference type="PANTHER" id="PTHR43547:SF2">
    <property type="entry name" value="HYBRID SIGNAL TRANSDUCTION HISTIDINE KINASE C"/>
    <property type="match status" value="1"/>
</dbReference>
<evidence type="ECO:0000256" key="5">
    <source>
        <dbReference type="ARBA" id="ARBA00022777"/>
    </source>
</evidence>
<dbReference type="SMART" id="SM00448">
    <property type="entry name" value="REC"/>
    <property type="match status" value="1"/>
</dbReference>
<accession>A0A0P6YHI4</accession>
<dbReference type="CDD" id="cd17574">
    <property type="entry name" value="REC_OmpR"/>
    <property type="match status" value="1"/>
</dbReference>
<organism evidence="11 12">
    <name type="scientific">Levilinea saccharolytica</name>
    <dbReference type="NCBI Taxonomy" id="229921"/>
    <lineage>
        <taxon>Bacteria</taxon>
        <taxon>Bacillati</taxon>
        <taxon>Chloroflexota</taxon>
        <taxon>Anaerolineae</taxon>
        <taxon>Anaerolineales</taxon>
        <taxon>Anaerolineaceae</taxon>
        <taxon>Levilinea</taxon>
    </lineage>
</organism>
<dbReference type="Gene3D" id="3.30.565.10">
    <property type="entry name" value="Histidine kinase-like ATPase, C-terminal domain"/>
    <property type="match status" value="1"/>
</dbReference>
<evidence type="ECO:0000256" key="2">
    <source>
        <dbReference type="ARBA" id="ARBA00012438"/>
    </source>
</evidence>
<evidence type="ECO:0000313" key="12">
    <source>
        <dbReference type="Proteomes" id="UP000050501"/>
    </source>
</evidence>
<feature type="domain" description="Response regulatory" evidence="10">
    <location>
        <begin position="8"/>
        <end position="123"/>
    </location>
</feature>
<keyword evidence="6" id="KW-0902">Two-component regulatory system</keyword>
<dbReference type="CDD" id="cd00075">
    <property type="entry name" value="HATPase"/>
    <property type="match status" value="1"/>
</dbReference>
<dbReference type="SUPFAM" id="SSF55781">
    <property type="entry name" value="GAF domain-like"/>
    <property type="match status" value="1"/>
</dbReference>
<keyword evidence="12" id="KW-1185">Reference proteome</keyword>
<dbReference type="SUPFAM" id="SSF55874">
    <property type="entry name" value="ATPase domain of HSP90 chaperone/DNA topoisomerase II/histidine kinase"/>
    <property type="match status" value="1"/>
</dbReference>
<evidence type="ECO:0000259" key="9">
    <source>
        <dbReference type="PROSITE" id="PS50109"/>
    </source>
</evidence>
<evidence type="ECO:0000256" key="7">
    <source>
        <dbReference type="PROSITE-ProRule" id="PRU00169"/>
    </source>
</evidence>
<feature type="domain" description="Histidine kinase" evidence="9">
    <location>
        <begin position="335"/>
        <end position="548"/>
    </location>
</feature>
<dbReference type="FunFam" id="3.30.565.10:FF:000006">
    <property type="entry name" value="Sensor histidine kinase WalK"/>
    <property type="match status" value="1"/>
</dbReference>
<dbReference type="EC" id="2.7.13.3" evidence="2"/>
<evidence type="ECO:0000256" key="8">
    <source>
        <dbReference type="SAM" id="Coils"/>
    </source>
</evidence>
<comment type="caution">
    <text evidence="11">The sequence shown here is derived from an EMBL/GenBank/DDBJ whole genome shotgun (WGS) entry which is preliminary data.</text>
</comment>
<dbReference type="Gene3D" id="3.40.50.2300">
    <property type="match status" value="1"/>
</dbReference>
<keyword evidence="5" id="KW-0418">Kinase</keyword>
<comment type="catalytic activity">
    <reaction evidence="1">
        <text>ATP + protein L-histidine = ADP + protein N-phospho-L-histidine.</text>
        <dbReference type="EC" id="2.7.13.3"/>
    </reaction>
</comment>
<dbReference type="SMART" id="SM00065">
    <property type="entry name" value="GAF"/>
    <property type="match status" value="1"/>
</dbReference>
<dbReference type="InterPro" id="IPR029016">
    <property type="entry name" value="GAF-like_dom_sf"/>
</dbReference>